<feature type="transmembrane region" description="Helical" evidence="1">
    <location>
        <begin position="199"/>
        <end position="217"/>
    </location>
</feature>
<keyword evidence="3" id="KW-1185">Reference proteome</keyword>
<reference evidence="2 3" key="1">
    <citation type="submission" date="2019-09" db="EMBL/GenBank/DDBJ databases">
        <title>Genome sequencing of strain KACC 19306.</title>
        <authorList>
            <person name="Heo J."/>
            <person name="Kim S.-J."/>
            <person name="Kim J.-S."/>
            <person name="Hong S.-B."/>
            <person name="Kwon S.-W."/>
        </authorList>
    </citation>
    <scope>NUCLEOTIDE SEQUENCE [LARGE SCALE GENOMIC DNA]</scope>
    <source>
        <strain evidence="2 3">KACC 19306</strain>
    </source>
</reference>
<gene>
    <name evidence="2" type="ORF">FLP10_09580</name>
</gene>
<dbReference type="KEGG" id="ail:FLP10_09580"/>
<feature type="transmembrane region" description="Helical" evidence="1">
    <location>
        <begin position="162"/>
        <end position="187"/>
    </location>
</feature>
<organism evidence="2 3">
    <name type="scientific">Agromyces intestinalis</name>
    <dbReference type="NCBI Taxonomy" id="2592652"/>
    <lineage>
        <taxon>Bacteria</taxon>
        <taxon>Bacillati</taxon>
        <taxon>Actinomycetota</taxon>
        <taxon>Actinomycetes</taxon>
        <taxon>Micrococcales</taxon>
        <taxon>Microbacteriaceae</taxon>
        <taxon>Agromyces</taxon>
    </lineage>
</organism>
<proteinExistence type="predicted"/>
<protein>
    <recommendedName>
        <fullName evidence="4">Cytochrome C biogenesis protein transmembrane domain-containing protein</fullName>
    </recommendedName>
</protein>
<evidence type="ECO:0008006" key="4">
    <source>
        <dbReference type="Google" id="ProtNLM"/>
    </source>
</evidence>
<keyword evidence="1" id="KW-0472">Membrane</keyword>
<feature type="transmembrane region" description="Helical" evidence="1">
    <location>
        <begin position="120"/>
        <end position="142"/>
    </location>
</feature>
<keyword evidence="1" id="KW-1133">Transmembrane helix</keyword>
<feature type="transmembrane region" description="Helical" evidence="1">
    <location>
        <begin position="72"/>
        <end position="99"/>
    </location>
</feature>
<dbReference type="AlphaFoldDB" id="A0A5C1YKT0"/>
<evidence type="ECO:0000256" key="1">
    <source>
        <dbReference type="SAM" id="Phobius"/>
    </source>
</evidence>
<accession>A0A5C1YKT0</accession>
<evidence type="ECO:0000313" key="3">
    <source>
        <dbReference type="Proteomes" id="UP000324678"/>
    </source>
</evidence>
<dbReference type="EMBL" id="CP043505">
    <property type="protein sequence ID" value="QEO16178.1"/>
    <property type="molecule type" value="Genomic_DNA"/>
</dbReference>
<dbReference type="Proteomes" id="UP000324678">
    <property type="component" value="Chromosome"/>
</dbReference>
<feature type="transmembrane region" description="Helical" evidence="1">
    <location>
        <begin position="286"/>
        <end position="313"/>
    </location>
</feature>
<dbReference type="OrthoDB" id="2604909at2"/>
<evidence type="ECO:0000313" key="2">
    <source>
        <dbReference type="EMBL" id="QEO16178.1"/>
    </source>
</evidence>
<feature type="transmembrane region" description="Helical" evidence="1">
    <location>
        <begin position="237"/>
        <end position="265"/>
    </location>
</feature>
<sequence>MEAVDSSPRPRAAPFIDGHFPRRPIPIVLLSILGGFALSALWSYQFVDSVIGDNVANYLLGHDAKATPIEGAVAGIVFALVSGLAGTFTACNVAVFGAVAPCLGPGVASRKALVLGTLRALAWLAVGMLVISVSYGVLVGWIGVNLPQFSTAPPEPGQMPPVLVQSMVVFGVVGIAMIYLGLTVVGVTPDPLAAVAKRFPQVHTVLLGMLIGGFLVGRPYPLFRQLFRNAAEIGSPLYAAAVFSLQSLGNIALMAVIALTLALILPKRVFNWFRVDPTRANTFTAASLLTLGVFTVLYWDLRLLATFGVIPWYPIAPWV</sequence>
<feature type="transmembrane region" description="Helical" evidence="1">
    <location>
        <begin position="25"/>
        <end position="44"/>
    </location>
</feature>
<keyword evidence="1" id="KW-0812">Transmembrane</keyword>
<name>A0A5C1YKT0_9MICO</name>